<proteinExistence type="predicted"/>
<evidence type="ECO:0000256" key="1">
    <source>
        <dbReference type="SAM" id="MobiDB-lite"/>
    </source>
</evidence>
<feature type="region of interest" description="Disordered" evidence="1">
    <location>
        <begin position="1"/>
        <end position="39"/>
    </location>
</feature>
<dbReference type="AlphaFoldDB" id="A0A9K3CZ06"/>
<name>A0A9K3CZ06_9EUKA</name>
<protein>
    <submittedName>
        <fullName evidence="2">Uncharacterized protein</fullName>
    </submittedName>
</protein>
<accession>A0A9K3CZ06</accession>
<feature type="compositionally biased region" description="Basic and acidic residues" evidence="1">
    <location>
        <begin position="29"/>
        <end position="39"/>
    </location>
</feature>
<feature type="non-terminal residue" evidence="2">
    <location>
        <position position="1"/>
    </location>
</feature>
<feature type="compositionally biased region" description="Basic and acidic residues" evidence="1">
    <location>
        <begin position="1"/>
        <end position="18"/>
    </location>
</feature>
<dbReference type="EMBL" id="BDIP01002014">
    <property type="protein sequence ID" value="GIQ85577.1"/>
    <property type="molecule type" value="Genomic_DNA"/>
</dbReference>
<evidence type="ECO:0000313" key="2">
    <source>
        <dbReference type="EMBL" id="GIQ85577.1"/>
    </source>
</evidence>
<reference evidence="2 3" key="1">
    <citation type="journal article" date="2018" name="PLoS ONE">
        <title>The draft genome of Kipferlia bialata reveals reductive genome evolution in fornicate parasites.</title>
        <authorList>
            <person name="Tanifuji G."/>
            <person name="Takabayashi S."/>
            <person name="Kume K."/>
            <person name="Takagi M."/>
            <person name="Nakayama T."/>
            <person name="Kamikawa R."/>
            <person name="Inagaki Y."/>
            <person name="Hashimoto T."/>
        </authorList>
    </citation>
    <scope>NUCLEOTIDE SEQUENCE [LARGE SCALE GENOMIC DNA]</scope>
    <source>
        <strain evidence="2">NY0173</strain>
    </source>
</reference>
<gene>
    <name evidence="2" type="ORF">KIPB_007266</name>
</gene>
<organism evidence="2 3">
    <name type="scientific">Kipferlia bialata</name>
    <dbReference type="NCBI Taxonomy" id="797122"/>
    <lineage>
        <taxon>Eukaryota</taxon>
        <taxon>Metamonada</taxon>
        <taxon>Carpediemonas-like organisms</taxon>
        <taxon>Kipferlia</taxon>
    </lineage>
</organism>
<comment type="caution">
    <text evidence="2">The sequence shown here is derived from an EMBL/GenBank/DDBJ whole genome shotgun (WGS) entry which is preliminary data.</text>
</comment>
<evidence type="ECO:0000313" key="3">
    <source>
        <dbReference type="Proteomes" id="UP000265618"/>
    </source>
</evidence>
<keyword evidence="3" id="KW-1185">Reference proteome</keyword>
<dbReference type="Proteomes" id="UP000265618">
    <property type="component" value="Unassembled WGS sequence"/>
</dbReference>
<sequence>MDRDIDADIPHYVHKGKDVQTSSNRAKRHDASDRATKDQ</sequence>